<feature type="binding site" evidence="6">
    <location>
        <position position="273"/>
    </location>
    <ligand>
        <name>ATP</name>
        <dbReference type="ChEBI" id="CHEBI:30616"/>
    </ligand>
</feature>
<dbReference type="UniPathway" id="UPA00906">
    <property type="reaction ID" value="UER00895"/>
</dbReference>
<feature type="binding site" evidence="6">
    <location>
        <position position="379"/>
    </location>
    <ligand>
        <name>L-serine</name>
        <dbReference type="ChEBI" id="CHEBI:33384"/>
    </ligand>
</feature>
<evidence type="ECO:0000259" key="10">
    <source>
        <dbReference type="PROSITE" id="PS50862"/>
    </source>
</evidence>
<feature type="domain" description="Aminoacyl-transfer RNA synthetases class-II family profile" evidence="10">
    <location>
        <begin position="135"/>
        <end position="403"/>
    </location>
</feature>
<name>A0A1K0FLV8_9ACTN</name>
<dbReference type="PIRSF" id="PIRSF001529">
    <property type="entry name" value="Ser-tRNA-synth_IIa"/>
    <property type="match status" value="1"/>
</dbReference>
<dbReference type="SUPFAM" id="SSF55681">
    <property type="entry name" value="Class II aaRS and biotin synthetases"/>
    <property type="match status" value="1"/>
</dbReference>
<dbReference type="SUPFAM" id="SSF46589">
    <property type="entry name" value="tRNA-binding arm"/>
    <property type="match status" value="1"/>
</dbReference>
<dbReference type="CDD" id="cd00770">
    <property type="entry name" value="SerRS_core"/>
    <property type="match status" value="1"/>
</dbReference>
<dbReference type="PRINTS" id="PR00981">
    <property type="entry name" value="TRNASYNTHSER"/>
</dbReference>
<protein>
    <recommendedName>
        <fullName evidence="6">Serine--tRNA ligase</fullName>
        <ecNumber evidence="6">6.1.1.11</ecNumber>
    </recommendedName>
    <alternativeName>
        <fullName evidence="6">Seryl-tRNA synthetase</fullName>
        <shortName evidence="6">SerRS</shortName>
    </alternativeName>
    <alternativeName>
        <fullName evidence="6">Seryl-tRNA(Ser/Sec) synthetase</fullName>
    </alternativeName>
</protein>
<comment type="pathway">
    <text evidence="6">Aminoacyl-tRNA biosynthesis; selenocysteinyl-tRNA(Sec) biosynthesis; L-seryl-tRNA(Sec) from L-serine and tRNA(Sec): step 1/1.</text>
</comment>
<feature type="binding site" evidence="7">
    <location>
        <position position="377"/>
    </location>
    <ligand>
        <name>L-serine</name>
        <dbReference type="ChEBI" id="CHEBI:33384"/>
    </ligand>
</feature>
<evidence type="ECO:0000256" key="3">
    <source>
        <dbReference type="ARBA" id="ARBA00022840"/>
    </source>
</evidence>
<evidence type="ECO:0000256" key="4">
    <source>
        <dbReference type="ARBA" id="ARBA00022917"/>
    </source>
</evidence>
<keyword evidence="5 6" id="KW-0030">Aminoacyl-tRNA synthetase</keyword>
<organism evidence="11 12">
    <name type="scientific">Couchioplanes caeruleus subsp. caeruleus</name>
    <dbReference type="NCBI Taxonomy" id="56427"/>
    <lineage>
        <taxon>Bacteria</taxon>
        <taxon>Bacillati</taxon>
        <taxon>Actinomycetota</taxon>
        <taxon>Actinomycetes</taxon>
        <taxon>Micromonosporales</taxon>
        <taxon>Micromonosporaceae</taxon>
        <taxon>Couchioplanes</taxon>
    </lineage>
</organism>
<dbReference type="AlphaFoldDB" id="A0A1K0FLV8"/>
<evidence type="ECO:0000256" key="2">
    <source>
        <dbReference type="ARBA" id="ARBA00022741"/>
    </source>
</evidence>
<comment type="catalytic activity">
    <reaction evidence="6">
        <text>tRNA(Ser) + L-serine + ATP = L-seryl-tRNA(Ser) + AMP + diphosphate + H(+)</text>
        <dbReference type="Rhea" id="RHEA:12292"/>
        <dbReference type="Rhea" id="RHEA-COMP:9669"/>
        <dbReference type="Rhea" id="RHEA-COMP:9703"/>
        <dbReference type="ChEBI" id="CHEBI:15378"/>
        <dbReference type="ChEBI" id="CHEBI:30616"/>
        <dbReference type="ChEBI" id="CHEBI:33019"/>
        <dbReference type="ChEBI" id="CHEBI:33384"/>
        <dbReference type="ChEBI" id="CHEBI:78442"/>
        <dbReference type="ChEBI" id="CHEBI:78533"/>
        <dbReference type="ChEBI" id="CHEBI:456215"/>
        <dbReference type="EC" id="6.1.1.11"/>
    </reaction>
</comment>
<dbReference type="InterPro" id="IPR033729">
    <property type="entry name" value="SerRS_core"/>
</dbReference>
<keyword evidence="6" id="KW-0963">Cytoplasm</keyword>
<comment type="caution">
    <text evidence="11">The sequence shown here is derived from an EMBL/GenBank/DDBJ whole genome shotgun (WGS) entry which is preliminary data.</text>
</comment>
<dbReference type="Pfam" id="PF00587">
    <property type="entry name" value="tRNA-synt_2b"/>
    <property type="match status" value="1"/>
</dbReference>
<keyword evidence="2 6" id="KW-0547">Nucleotide-binding</keyword>
<accession>A0A1K0FLV8</accession>
<dbReference type="InterPro" id="IPR042103">
    <property type="entry name" value="SerRS_1_N_sf"/>
</dbReference>
<dbReference type="GO" id="GO:0016260">
    <property type="term" value="P:selenocysteine biosynthetic process"/>
    <property type="evidence" value="ECO:0007669"/>
    <property type="project" value="UniProtKB-UniRule"/>
</dbReference>
<dbReference type="PROSITE" id="PS50862">
    <property type="entry name" value="AA_TRNA_LIGASE_II"/>
    <property type="match status" value="1"/>
</dbReference>
<feature type="binding site" evidence="6 8">
    <location>
        <begin position="257"/>
        <end position="259"/>
    </location>
    <ligand>
        <name>ATP</name>
        <dbReference type="ChEBI" id="CHEBI:30616"/>
    </ligand>
</feature>
<keyword evidence="12" id="KW-1185">Reference proteome</keyword>
<comment type="catalytic activity">
    <reaction evidence="6">
        <text>tRNA(Sec) + L-serine + ATP = L-seryl-tRNA(Sec) + AMP + diphosphate + H(+)</text>
        <dbReference type="Rhea" id="RHEA:42580"/>
        <dbReference type="Rhea" id="RHEA-COMP:9742"/>
        <dbReference type="Rhea" id="RHEA-COMP:10128"/>
        <dbReference type="ChEBI" id="CHEBI:15378"/>
        <dbReference type="ChEBI" id="CHEBI:30616"/>
        <dbReference type="ChEBI" id="CHEBI:33019"/>
        <dbReference type="ChEBI" id="CHEBI:33384"/>
        <dbReference type="ChEBI" id="CHEBI:78442"/>
        <dbReference type="ChEBI" id="CHEBI:78533"/>
        <dbReference type="ChEBI" id="CHEBI:456215"/>
        <dbReference type="EC" id="6.1.1.11"/>
    </reaction>
</comment>
<dbReference type="InterPro" id="IPR015866">
    <property type="entry name" value="Ser-tRNA-synth_1_N"/>
</dbReference>
<dbReference type="InterPro" id="IPR006195">
    <property type="entry name" value="aa-tRNA-synth_II"/>
</dbReference>
<feature type="binding site" evidence="6 8">
    <location>
        <begin position="344"/>
        <end position="347"/>
    </location>
    <ligand>
        <name>ATP</name>
        <dbReference type="ChEBI" id="CHEBI:30616"/>
    </ligand>
</feature>
<dbReference type="Gene3D" id="1.10.287.40">
    <property type="entry name" value="Serine-tRNA synthetase, tRNA binding domain"/>
    <property type="match status" value="1"/>
</dbReference>
<evidence type="ECO:0000256" key="8">
    <source>
        <dbReference type="PIRSR" id="PIRSR001529-2"/>
    </source>
</evidence>
<dbReference type="GO" id="GO:0005524">
    <property type="term" value="F:ATP binding"/>
    <property type="evidence" value="ECO:0007669"/>
    <property type="project" value="UniProtKB-UniRule"/>
</dbReference>
<feature type="region of interest" description="Disordered" evidence="9">
    <location>
        <begin position="8"/>
        <end position="28"/>
    </location>
</feature>
<dbReference type="RefSeq" id="WP_071805562.1">
    <property type="nucleotide sequence ID" value="NZ_MEIA01000131.1"/>
</dbReference>
<evidence type="ECO:0000313" key="12">
    <source>
        <dbReference type="Proteomes" id="UP000182486"/>
    </source>
</evidence>
<dbReference type="EMBL" id="MEIA01000131">
    <property type="protein sequence ID" value="OJF13831.1"/>
    <property type="molecule type" value="Genomic_DNA"/>
</dbReference>
<feature type="binding site" evidence="7">
    <location>
        <position position="226"/>
    </location>
    <ligand>
        <name>L-serine</name>
        <dbReference type="ChEBI" id="CHEBI:33384"/>
    </ligand>
</feature>
<dbReference type="Pfam" id="PF02403">
    <property type="entry name" value="Seryl_tRNA_N"/>
    <property type="match status" value="1"/>
</dbReference>
<reference evidence="11 12" key="1">
    <citation type="submission" date="2016-09" db="EMBL/GenBank/DDBJ databases">
        <title>Couchioplanes caeruleus draft genome sequence.</title>
        <authorList>
            <person name="Sheehan J."/>
            <person name="Caffrey P."/>
        </authorList>
    </citation>
    <scope>NUCLEOTIDE SEQUENCE [LARGE SCALE GENOMIC DNA]</scope>
    <source>
        <strain evidence="11 12">DSM 43634</strain>
    </source>
</reference>
<evidence type="ECO:0000256" key="7">
    <source>
        <dbReference type="PIRSR" id="PIRSR001529-1"/>
    </source>
</evidence>
<sequence>MIDLRLLREDPEPFRASQRLRGESTEKVDELLRADEERRAATQRFESIRAEQKSLGKQVAKASGDERAALLTRTKELAAEVKAAEAAAGEADETLRRAQMALPNLVQDGVPAGGEDDFVVLREVGDLPAIDKPRDHLEIGEALGAIDTERGAKVSGSRFYFLTGVGALLQLGMLQMAIAQAVEHGFTPSITPSLVRPDAMEGTGFLGSHASEVYRLEADDLYLVGTSEVPLAAYHAGEILDLDGGPKRFAGWSSCYRREAGSHGKDVRGILRVHQFDKVEMFSYCKPEEAEAEHRKLLAMEEEMLAKVEIPYRVIDVAAGDLGSSASRKFDCEAWVPSQGRYREVTSTSNCTTFQARRLNIRYRDADGRPQTAATLNGTLATTRWLIPILENHQQPDGSVRVPKALQPYLGGRDVLEPIR</sequence>
<dbReference type="GO" id="GO:0006434">
    <property type="term" value="P:seryl-tRNA aminoacylation"/>
    <property type="evidence" value="ECO:0007669"/>
    <property type="project" value="UniProtKB-UniRule"/>
</dbReference>
<comment type="function">
    <text evidence="6">Catalyzes the attachment of serine to tRNA(Ser). Is also able to aminoacylate tRNA(Sec) with serine, to form the misacylated tRNA L-seryl-tRNA(Sec), which will be further converted into selenocysteinyl-tRNA(Sec).</text>
</comment>
<comment type="domain">
    <text evidence="6">Consists of two distinct domains, a catalytic core and a N-terminal extension that is involved in tRNA binding.</text>
</comment>
<dbReference type="PANTHER" id="PTHR11778">
    <property type="entry name" value="SERYL-TRNA SYNTHETASE"/>
    <property type="match status" value="1"/>
</dbReference>
<dbReference type="EC" id="6.1.1.11" evidence="6"/>
<dbReference type="GO" id="GO:0004828">
    <property type="term" value="F:serine-tRNA ligase activity"/>
    <property type="evidence" value="ECO:0007669"/>
    <property type="project" value="UniProtKB-UniRule"/>
</dbReference>
<feature type="site" description="Important for serine binding" evidence="7">
    <location>
        <position position="379"/>
    </location>
</feature>
<dbReference type="Gene3D" id="3.30.930.10">
    <property type="entry name" value="Bira Bifunctional Protein, Domain 2"/>
    <property type="match status" value="1"/>
</dbReference>
<evidence type="ECO:0000256" key="9">
    <source>
        <dbReference type="SAM" id="MobiDB-lite"/>
    </source>
</evidence>
<keyword evidence="4 6" id="KW-0648">Protein biosynthesis</keyword>
<proteinExistence type="inferred from homology"/>
<feature type="binding site" evidence="7">
    <location>
        <position position="257"/>
    </location>
    <ligand>
        <name>L-serine</name>
        <dbReference type="ChEBI" id="CHEBI:33384"/>
    </ligand>
</feature>
<feature type="binding site" evidence="8">
    <location>
        <begin position="273"/>
        <end position="276"/>
    </location>
    <ligand>
        <name>ATP</name>
        <dbReference type="ChEBI" id="CHEBI:30616"/>
    </ligand>
</feature>
<feature type="binding site" evidence="6 7">
    <location>
        <position position="280"/>
    </location>
    <ligand>
        <name>L-serine</name>
        <dbReference type="ChEBI" id="CHEBI:33384"/>
    </ligand>
</feature>
<gene>
    <name evidence="6" type="primary">serS</name>
    <name evidence="11" type="ORF">BG844_13080</name>
</gene>
<evidence type="ECO:0000256" key="1">
    <source>
        <dbReference type="ARBA" id="ARBA00022598"/>
    </source>
</evidence>
<evidence type="ECO:0000256" key="5">
    <source>
        <dbReference type="ARBA" id="ARBA00023146"/>
    </source>
</evidence>
<keyword evidence="1 6" id="KW-0436">Ligase</keyword>
<comment type="similarity">
    <text evidence="6">Belongs to the class-II aminoacyl-tRNA synthetase family. Type-1 seryl-tRNA synthetase subfamily.</text>
</comment>
<evidence type="ECO:0000313" key="11">
    <source>
        <dbReference type="EMBL" id="OJF13831.1"/>
    </source>
</evidence>
<dbReference type="InterPro" id="IPR002314">
    <property type="entry name" value="aa-tRNA-synt_IIb"/>
</dbReference>
<evidence type="ECO:0000256" key="6">
    <source>
        <dbReference type="HAMAP-Rule" id="MF_00176"/>
    </source>
</evidence>
<dbReference type="Proteomes" id="UP000182486">
    <property type="component" value="Unassembled WGS sequence"/>
</dbReference>
<feature type="binding site" evidence="6">
    <location>
        <begin position="226"/>
        <end position="228"/>
    </location>
    <ligand>
        <name>L-serine</name>
        <dbReference type="ChEBI" id="CHEBI:33384"/>
    </ligand>
</feature>
<comment type="subcellular location">
    <subcellularLocation>
        <location evidence="6">Cytoplasm</location>
    </subcellularLocation>
</comment>
<dbReference type="InterPro" id="IPR010978">
    <property type="entry name" value="tRNA-bd_arm"/>
</dbReference>
<keyword evidence="3 6" id="KW-0067">ATP-binding</keyword>
<dbReference type="GO" id="GO:0005737">
    <property type="term" value="C:cytoplasm"/>
    <property type="evidence" value="ECO:0007669"/>
    <property type="project" value="UniProtKB-SubCell"/>
</dbReference>
<dbReference type="InterPro" id="IPR045864">
    <property type="entry name" value="aa-tRNA-synth_II/BPL/LPL"/>
</dbReference>
<dbReference type="InterPro" id="IPR002317">
    <property type="entry name" value="Ser-tRNA-ligase_type_1"/>
</dbReference>
<comment type="subunit">
    <text evidence="6">Homodimer. The tRNA molecule binds across the dimer.</text>
</comment>
<dbReference type="HAMAP" id="MF_00176">
    <property type="entry name" value="Ser_tRNA_synth_type1"/>
    <property type="match status" value="1"/>
</dbReference>
<dbReference type="NCBIfam" id="TIGR00414">
    <property type="entry name" value="serS"/>
    <property type="match status" value="1"/>
</dbReference>